<dbReference type="GO" id="GO:0006508">
    <property type="term" value="P:proteolysis"/>
    <property type="evidence" value="ECO:0007669"/>
    <property type="project" value="UniProtKB-KW"/>
</dbReference>
<dbReference type="RefSeq" id="WP_188549240.1">
    <property type="nucleotide sequence ID" value="NZ_BMFY01000002.1"/>
</dbReference>
<evidence type="ECO:0000256" key="6">
    <source>
        <dbReference type="ARBA" id="ARBA00022989"/>
    </source>
</evidence>
<organism evidence="9 10">
    <name type="scientific">Sediminivirga luteola</name>
    <dbReference type="NCBI Taxonomy" id="1774748"/>
    <lineage>
        <taxon>Bacteria</taxon>
        <taxon>Bacillati</taxon>
        <taxon>Actinomycetota</taxon>
        <taxon>Actinomycetes</taxon>
        <taxon>Micrococcales</taxon>
        <taxon>Brevibacteriaceae</taxon>
        <taxon>Sediminivirga</taxon>
    </lineage>
</organism>
<dbReference type="InterPro" id="IPR043504">
    <property type="entry name" value="Peptidase_S1_PA_chymotrypsin"/>
</dbReference>
<dbReference type="GO" id="GO:0004252">
    <property type="term" value="F:serine-type endopeptidase activity"/>
    <property type="evidence" value="ECO:0007669"/>
    <property type="project" value="InterPro"/>
</dbReference>
<dbReference type="InterPro" id="IPR047680">
    <property type="entry name" value="MarP-like"/>
</dbReference>
<dbReference type="GO" id="GO:0009403">
    <property type="term" value="P:toxin biosynthetic process"/>
    <property type="evidence" value="ECO:0007669"/>
    <property type="project" value="InterPro"/>
</dbReference>
<dbReference type="InterPro" id="IPR009003">
    <property type="entry name" value="Peptidase_S1_PA"/>
</dbReference>
<dbReference type="InterPro" id="IPR003825">
    <property type="entry name" value="Colicin-V_CvpA"/>
</dbReference>
<dbReference type="InterPro" id="IPR001940">
    <property type="entry name" value="Peptidase_S1C"/>
</dbReference>
<keyword evidence="10" id="KW-1185">Reference proteome</keyword>
<evidence type="ECO:0000256" key="4">
    <source>
        <dbReference type="ARBA" id="ARBA00022692"/>
    </source>
</evidence>
<dbReference type="NCBIfam" id="NF033740">
    <property type="entry name" value="MarP_fam_protase"/>
    <property type="match status" value="1"/>
</dbReference>
<proteinExistence type="inferred from homology"/>
<dbReference type="EMBL" id="BMFY01000002">
    <property type="protein sequence ID" value="GGA04515.1"/>
    <property type="molecule type" value="Genomic_DNA"/>
</dbReference>
<evidence type="ECO:0000313" key="10">
    <source>
        <dbReference type="Proteomes" id="UP000616114"/>
    </source>
</evidence>
<comment type="caution">
    <text evidence="9">The sequence shown here is derived from an EMBL/GenBank/DDBJ whole genome shotgun (WGS) entry which is preliminary data.</text>
</comment>
<dbReference type="AlphaFoldDB" id="A0A8J2TVF7"/>
<sequence length="398" mass="41324">MSIPDIALLLGAVVLLALGWGRGFLISAGGFAGFVLGMLLAMQLAPIVHGLLGSRLQVEPYVSGAVAAALVVLGGILGGKVLADVGAFIRSRTREDGPARVSDSALGALTSMVAYFLVIWLAAGFVRTTPMLDVNRVVASSSVVAGLDRLAPMTSERVLGAAVEAFGADRFPRVFSGQREIIRGVGEPDPRITEVGQQVRESVLKVNAGAPACRNDSEGTGWVYRDGLVVTNAHVVAGAEDVSVQIGGVGRPYDAQIVAFDPGRDIAVLRAPDLGAPALPLGDRAAVGQDSVVVGYPENGPYTISPSRVRDVMQARGLDIYHRDTVTREIYSLRGIVRPGNSGGPLLDSDGDVIGLVFGRSESDDETGYALTLDEISPVLEDAAEQTAPVSSGACLAA</sequence>
<dbReference type="PRINTS" id="PR00834">
    <property type="entry name" value="PROTEASES2C"/>
</dbReference>
<dbReference type="Pfam" id="PF02674">
    <property type="entry name" value="Colicin_V"/>
    <property type="match status" value="1"/>
</dbReference>
<dbReference type="GO" id="GO:0016020">
    <property type="term" value="C:membrane"/>
    <property type="evidence" value="ECO:0007669"/>
    <property type="project" value="UniProtKB-SubCell"/>
</dbReference>
<comment type="subcellular location">
    <subcellularLocation>
        <location evidence="1">Membrane</location>
        <topology evidence="1">Multi-pass membrane protein</topology>
    </subcellularLocation>
</comment>
<name>A0A8J2TVF7_9MICO</name>
<dbReference type="Proteomes" id="UP000616114">
    <property type="component" value="Unassembled WGS sequence"/>
</dbReference>
<keyword evidence="3 9" id="KW-0645">Protease</keyword>
<evidence type="ECO:0000256" key="8">
    <source>
        <dbReference type="SAM" id="Phobius"/>
    </source>
</evidence>
<keyword evidence="6 8" id="KW-1133">Transmembrane helix</keyword>
<evidence type="ECO:0000256" key="1">
    <source>
        <dbReference type="ARBA" id="ARBA00004141"/>
    </source>
</evidence>
<evidence type="ECO:0000256" key="5">
    <source>
        <dbReference type="ARBA" id="ARBA00022801"/>
    </source>
</evidence>
<dbReference type="InterPro" id="IPR051201">
    <property type="entry name" value="Chloro_Bact_Ser_Proteases"/>
</dbReference>
<dbReference type="PANTHER" id="PTHR43343">
    <property type="entry name" value="PEPTIDASE S12"/>
    <property type="match status" value="1"/>
</dbReference>
<evidence type="ECO:0000256" key="3">
    <source>
        <dbReference type="ARBA" id="ARBA00022670"/>
    </source>
</evidence>
<protein>
    <submittedName>
        <fullName evidence="9">Putative membrane-associated serine protease</fullName>
    </submittedName>
</protein>
<accession>A0A8J2TVF7</accession>
<keyword evidence="5" id="KW-0378">Hydrolase</keyword>
<comment type="similarity">
    <text evidence="2">Belongs to the peptidase S1C family.</text>
</comment>
<dbReference type="PANTHER" id="PTHR43343:SF3">
    <property type="entry name" value="PROTEASE DO-LIKE 8, CHLOROPLASTIC"/>
    <property type="match status" value="1"/>
</dbReference>
<evidence type="ECO:0000313" key="9">
    <source>
        <dbReference type="EMBL" id="GGA04515.1"/>
    </source>
</evidence>
<dbReference type="Pfam" id="PF13365">
    <property type="entry name" value="Trypsin_2"/>
    <property type="match status" value="1"/>
</dbReference>
<dbReference type="SUPFAM" id="SSF50494">
    <property type="entry name" value="Trypsin-like serine proteases"/>
    <property type="match status" value="1"/>
</dbReference>
<evidence type="ECO:0000256" key="7">
    <source>
        <dbReference type="ARBA" id="ARBA00023136"/>
    </source>
</evidence>
<dbReference type="Gene3D" id="2.40.10.10">
    <property type="entry name" value="Trypsin-like serine proteases"/>
    <property type="match status" value="2"/>
</dbReference>
<feature type="transmembrane region" description="Helical" evidence="8">
    <location>
        <begin position="105"/>
        <end position="126"/>
    </location>
</feature>
<evidence type="ECO:0000256" key="2">
    <source>
        <dbReference type="ARBA" id="ARBA00010541"/>
    </source>
</evidence>
<keyword evidence="7 8" id="KW-0472">Membrane</keyword>
<keyword evidence="4 8" id="KW-0812">Transmembrane</keyword>
<feature type="transmembrane region" description="Helical" evidence="8">
    <location>
        <begin position="64"/>
        <end position="85"/>
    </location>
</feature>
<gene>
    <name evidence="9" type="ORF">GCM10011333_03720</name>
</gene>
<reference evidence="9" key="2">
    <citation type="submission" date="2020-09" db="EMBL/GenBank/DDBJ databases">
        <authorList>
            <person name="Sun Q."/>
            <person name="Zhou Y."/>
        </authorList>
    </citation>
    <scope>NUCLEOTIDE SEQUENCE</scope>
    <source>
        <strain evidence="9">CGMCC 1.12785</strain>
    </source>
</reference>
<reference evidence="9" key="1">
    <citation type="journal article" date="2014" name="Int. J. Syst. Evol. Microbiol.">
        <title>Complete genome sequence of Corynebacterium casei LMG S-19264T (=DSM 44701T), isolated from a smear-ripened cheese.</title>
        <authorList>
            <consortium name="US DOE Joint Genome Institute (JGI-PGF)"/>
            <person name="Walter F."/>
            <person name="Albersmeier A."/>
            <person name="Kalinowski J."/>
            <person name="Ruckert C."/>
        </authorList>
    </citation>
    <scope>NUCLEOTIDE SEQUENCE</scope>
    <source>
        <strain evidence="9">CGMCC 1.12785</strain>
    </source>
</reference>